<dbReference type="RefSeq" id="WP_096892252.1">
    <property type="nucleotide sequence ID" value="NZ_BAOS01000001.1"/>
</dbReference>
<evidence type="ECO:0000313" key="1">
    <source>
        <dbReference type="EMBL" id="GAX59107.1"/>
    </source>
</evidence>
<evidence type="ECO:0000313" key="2">
    <source>
        <dbReference type="Proteomes" id="UP000218542"/>
    </source>
</evidence>
<dbReference type="Proteomes" id="UP000218542">
    <property type="component" value="Unassembled WGS sequence"/>
</dbReference>
<dbReference type="EMBL" id="BAOS01000001">
    <property type="protein sequence ID" value="GAX59107.1"/>
    <property type="molecule type" value="Genomic_DNA"/>
</dbReference>
<protein>
    <submittedName>
        <fullName evidence="1">Uncharacterized protein</fullName>
    </submittedName>
</protein>
<accession>A0A286TT97</accession>
<organism evidence="1 2">
    <name type="scientific">Candidatus Scalindua japonica</name>
    <dbReference type="NCBI Taxonomy" id="1284222"/>
    <lineage>
        <taxon>Bacteria</taxon>
        <taxon>Pseudomonadati</taxon>
        <taxon>Planctomycetota</taxon>
        <taxon>Candidatus Brocadiia</taxon>
        <taxon>Candidatus Brocadiales</taxon>
        <taxon>Candidatus Scalinduaceae</taxon>
        <taxon>Candidatus Scalindua</taxon>
    </lineage>
</organism>
<dbReference type="AlphaFoldDB" id="A0A286TT97"/>
<proteinExistence type="predicted"/>
<sequence length="273" mass="31546">MSAKPLFLDTSIQVSRKSSDENEINKINDILDKCDFICTSSFVQLEFKQSYIQDLVYLHKILVNEKTFSGAFLRTKKLNAHPDHRRKISNLLDAMGQFFANTNSFSSEDNFDKEIAEQMVIYLEIIIEDIWDWFESDVKHVSEDTGCVRSKVPPKKKGRYFDARIQKCKSEKIHCKLNKFFEEKQDAFKAILDYIKSLDDSEKKKPGELNKIVLTIEEGLKNPDNMCNSDQCKRLGDALIAVEAIHFKELFTKDVDQSKVICTPINLQTNLLN</sequence>
<name>A0A286TT97_9BACT</name>
<gene>
    <name evidence="1" type="ORF">SCALIN_C01_0038</name>
</gene>
<keyword evidence="2" id="KW-1185">Reference proteome</keyword>
<comment type="caution">
    <text evidence="1">The sequence shown here is derived from an EMBL/GenBank/DDBJ whole genome shotgun (WGS) entry which is preliminary data.</text>
</comment>
<reference evidence="2" key="1">
    <citation type="journal article" date="2017" name="Environ. Microbiol. Rep.">
        <title>Genetic Diversity of Marine Anaerobic Ammonium-Oxidizing Bacteria as Revealed by Genomic and Proteomic Analyses of 'Candidatus Scalindua japonica'.</title>
        <authorList>
            <person name="Oshiki M."/>
            <person name="Mizuto K."/>
            <person name="Kimura Z."/>
            <person name="Kindaichi T."/>
            <person name="Satoh H."/>
            <person name="Okabe S."/>
        </authorList>
    </citation>
    <scope>NUCLEOTIDE SEQUENCE [LARGE SCALE GENOMIC DNA]</scope>
    <source>
        <strain evidence="2">husup-a2</strain>
    </source>
</reference>